<evidence type="ECO:0000313" key="3">
    <source>
        <dbReference type="Proteomes" id="UP001432071"/>
    </source>
</evidence>
<evidence type="ECO:0000259" key="1">
    <source>
        <dbReference type="PROSITE" id="PS51750"/>
    </source>
</evidence>
<dbReference type="InterPro" id="IPR003497">
    <property type="entry name" value="BRO_N_domain"/>
</dbReference>
<reference evidence="2" key="1">
    <citation type="submission" date="2022-10" db="EMBL/GenBank/DDBJ databases">
        <title>The complete genomes of actinobacterial strains from the NBC collection.</title>
        <authorList>
            <person name="Joergensen T.S."/>
            <person name="Alvarez Arevalo M."/>
            <person name="Sterndorff E.B."/>
            <person name="Faurdal D."/>
            <person name="Vuksanovic O."/>
            <person name="Mourched A.-S."/>
            <person name="Charusanti P."/>
            <person name="Shaw S."/>
            <person name="Blin K."/>
            <person name="Weber T."/>
        </authorList>
    </citation>
    <scope>NUCLEOTIDE SEQUENCE</scope>
    <source>
        <strain evidence="2">NBC_00302</strain>
    </source>
</reference>
<proteinExistence type="predicted"/>
<sequence>MYEQNNTPPDEATTQRDAIDINDFVFAATGTRLRRLTTPDGEHWFPAVDVCRNLGYSHVGSALRNIADMANFASVESVLLKHTLGIPAGREWRRDMNLVNLPGLIRLVNGCTKPESQPFKIWVSEVIAAIQRDGGYSLEPAAVQPAPTGGTAYVMPQEVADAIVRLETRNIQADEMLAAAQEQQTALIRQMSNSQRSIARSQGLIAEALQDIAQVLRGRRPEPELTPQQLLAAWKAKNLVFTEDIHAVAAYLAPALVRGEASYRLEDIATRTGLSPSRVHDCLRTLLKRGCMRQTGCAVDGAPIYVLP</sequence>
<accession>A0ABZ1R0G1</accession>
<dbReference type="Pfam" id="PF09339">
    <property type="entry name" value="HTH_IclR"/>
    <property type="match status" value="1"/>
</dbReference>
<keyword evidence="3" id="KW-1185">Reference proteome</keyword>
<dbReference type="PANTHER" id="PTHR36180">
    <property type="entry name" value="DNA-BINDING PROTEIN-RELATED-RELATED"/>
    <property type="match status" value="1"/>
</dbReference>
<dbReference type="Gene3D" id="1.10.10.10">
    <property type="entry name" value="Winged helix-like DNA-binding domain superfamily/Winged helix DNA-binding domain"/>
    <property type="match status" value="1"/>
</dbReference>
<dbReference type="Proteomes" id="UP001432071">
    <property type="component" value="Chromosome"/>
</dbReference>
<dbReference type="EMBL" id="CP108038">
    <property type="protein sequence ID" value="WUN88240.1"/>
    <property type="molecule type" value="Genomic_DNA"/>
</dbReference>
<name>A0ABZ1R0G1_9ACTN</name>
<feature type="domain" description="Bro-N" evidence="1">
    <location>
        <begin position="18"/>
        <end position="134"/>
    </location>
</feature>
<dbReference type="PANTHER" id="PTHR36180:SF2">
    <property type="entry name" value="BRO FAMILY PROTEIN"/>
    <property type="match status" value="1"/>
</dbReference>
<gene>
    <name evidence="2" type="ORF">OHT53_20140</name>
</gene>
<evidence type="ECO:0000313" key="2">
    <source>
        <dbReference type="EMBL" id="WUN88240.1"/>
    </source>
</evidence>
<dbReference type="RefSeq" id="WP_328735599.1">
    <property type="nucleotide sequence ID" value="NZ_CP108038.1"/>
</dbReference>
<organism evidence="2 3">
    <name type="scientific">Streptomyces bobili</name>
    <dbReference type="NCBI Taxonomy" id="67280"/>
    <lineage>
        <taxon>Bacteria</taxon>
        <taxon>Bacillati</taxon>
        <taxon>Actinomycetota</taxon>
        <taxon>Actinomycetes</taxon>
        <taxon>Kitasatosporales</taxon>
        <taxon>Streptomycetaceae</taxon>
        <taxon>Streptomyces</taxon>
    </lineage>
</organism>
<dbReference type="GeneID" id="93763331"/>
<dbReference type="InterPro" id="IPR036388">
    <property type="entry name" value="WH-like_DNA-bd_sf"/>
</dbReference>
<dbReference type="SMART" id="SM01040">
    <property type="entry name" value="Bro-N"/>
    <property type="match status" value="1"/>
</dbReference>
<dbReference type="Pfam" id="PF02498">
    <property type="entry name" value="Bro-N"/>
    <property type="match status" value="1"/>
</dbReference>
<dbReference type="InterPro" id="IPR005471">
    <property type="entry name" value="Tscrpt_reg_IclR_N"/>
</dbReference>
<protein>
    <submittedName>
        <fullName evidence="2">BRO family protein</fullName>
    </submittedName>
</protein>
<dbReference type="PROSITE" id="PS51750">
    <property type="entry name" value="BRO_N"/>
    <property type="match status" value="1"/>
</dbReference>